<name>A0A4R7C909_9HYPH</name>
<sequence>MALKASLVRGTLSVSGSAASTSRYDRVDINVYSSTLSVVDNGLAGLIVPVGSDGSVVTTIDARGLTGAGAYIYSDLYVGARIYGSSQDDAIYANAFSSRAVRMIVDAGAGSDRVETGAGNDHLLGRAGNDTLIAGAGDDYLQGGQGNDILNGGTGFDTARYSGKRSDYDLSVVNGEFVLTDLRNRSPEGTDRLANIEQLWFSDGLFKMPEAPTNISAALVQGTLSISGSAASTSRYDTVDINVYSSTLSVVDNGLAGLIVPVGSDGSVVTTIDARGLTGAGVYIYSDLYVGARIYGSSQDDAIYANAFSSRAVRMIVDAGAGSDRVETGAGNDHLLGRAGNDTLIAGAGDDYLQGGQGNDILNGGTGFDTARYSGKRSDYDLSVVNGEFVLTDLRNRSPEGTDRLANIEQLWFSDGLFKMPEAPTNISAALVQGTLSISGSAASTSRYDRVDINVYGSTLSVVDNGLAGLIVPVGSDGSVVKTIDARGLMGAGVYIYSEFKANARIDGSAQDDSIYANAYSGGARMIVDAGSGSDSVQTGAGNDHLLGRAGNDTLSAGAGDDYLNGGQGNDILNGGTGFDTARYSGKRSDYDLSVVNGEFVLTDLRNRSPEGTDRLANIEQLWFSDGLFKMPGAPADLAAADAIPLVEPAMFIPSTLAWAGWDSVI</sequence>
<reference evidence="3 4" key="1">
    <citation type="submission" date="2019-03" db="EMBL/GenBank/DDBJ databases">
        <title>Genomic Encyclopedia of Type Strains, Phase IV (KMG-IV): sequencing the most valuable type-strain genomes for metagenomic binning, comparative biology and taxonomic classification.</title>
        <authorList>
            <person name="Goeker M."/>
        </authorList>
    </citation>
    <scope>NUCLEOTIDE SEQUENCE [LARGE SCALE GENOMIC DNA]</scope>
    <source>
        <strain evidence="3 4">DSM 25903</strain>
    </source>
</reference>
<dbReference type="InterPro" id="IPR018511">
    <property type="entry name" value="Hemolysin-typ_Ca-bd_CS"/>
</dbReference>
<comment type="subcellular location">
    <subcellularLocation>
        <location evidence="1">Secreted</location>
    </subcellularLocation>
</comment>
<keyword evidence="2" id="KW-0964">Secreted</keyword>
<comment type="caution">
    <text evidence="3">The sequence shown here is derived from an EMBL/GenBank/DDBJ whole genome shotgun (WGS) entry which is preliminary data.</text>
</comment>
<dbReference type="InterPro" id="IPR011049">
    <property type="entry name" value="Serralysin-like_metalloprot_C"/>
</dbReference>
<dbReference type="Gene3D" id="2.150.10.10">
    <property type="entry name" value="Serralysin-like metalloprotease, C-terminal"/>
    <property type="match status" value="3"/>
</dbReference>
<evidence type="ECO:0000256" key="1">
    <source>
        <dbReference type="ARBA" id="ARBA00004613"/>
    </source>
</evidence>
<keyword evidence="4" id="KW-1185">Reference proteome</keyword>
<dbReference type="PRINTS" id="PR00313">
    <property type="entry name" value="CABNDNGRPT"/>
</dbReference>
<dbReference type="Pfam" id="PF00353">
    <property type="entry name" value="HemolysinCabind"/>
    <property type="match status" value="3"/>
</dbReference>
<dbReference type="PROSITE" id="PS00330">
    <property type="entry name" value="HEMOLYSIN_CALCIUM"/>
    <property type="match status" value="6"/>
</dbReference>
<dbReference type="GO" id="GO:0005576">
    <property type="term" value="C:extracellular region"/>
    <property type="evidence" value="ECO:0007669"/>
    <property type="project" value="UniProtKB-SubCell"/>
</dbReference>
<dbReference type="EMBL" id="SNZR01000011">
    <property type="protein sequence ID" value="TDR94492.1"/>
    <property type="molecule type" value="Genomic_DNA"/>
</dbReference>
<dbReference type="InterPro" id="IPR050557">
    <property type="entry name" value="RTX_toxin/Mannuronan_C5-epim"/>
</dbReference>
<protein>
    <submittedName>
        <fullName evidence="3">Ca2+-binding RTX toxin-like protein</fullName>
    </submittedName>
</protein>
<evidence type="ECO:0000313" key="4">
    <source>
        <dbReference type="Proteomes" id="UP000295122"/>
    </source>
</evidence>
<gene>
    <name evidence="3" type="ORF">EV668_1779</name>
</gene>
<dbReference type="RefSeq" id="WP_133769379.1">
    <property type="nucleotide sequence ID" value="NZ_SNZR01000011.1"/>
</dbReference>
<accession>A0A4R7C909</accession>
<dbReference type="OrthoDB" id="7876310at2"/>
<evidence type="ECO:0000313" key="3">
    <source>
        <dbReference type="EMBL" id="TDR94492.1"/>
    </source>
</evidence>
<dbReference type="GO" id="GO:0005509">
    <property type="term" value="F:calcium ion binding"/>
    <property type="evidence" value="ECO:0007669"/>
    <property type="project" value="InterPro"/>
</dbReference>
<dbReference type="SUPFAM" id="SSF51120">
    <property type="entry name" value="beta-Roll"/>
    <property type="match status" value="3"/>
</dbReference>
<proteinExistence type="predicted"/>
<dbReference type="AlphaFoldDB" id="A0A4R7C909"/>
<dbReference type="PANTHER" id="PTHR38340">
    <property type="entry name" value="S-LAYER PROTEIN"/>
    <property type="match status" value="1"/>
</dbReference>
<dbReference type="Proteomes" id="UP000295122">
    <property type="component" value="Unassembled WGS sequence"/>
</dbReference>
<dbReference type="InterPro" id="IPR001343">
    <property type="entry name" value="Hemolysn_Ca-bd"/>
</dbReference>
<organism evidence="3 4">
    <name type="scientific">Enterovirga rhinocerotis</name>
    <dbReference type="NCBI Taxonomy" id="1339210"/>
    <lineage>
        <taxon>Bacteria</taxon>
        <taxon>Pseudomonadati</taxon>
        <taxon>Pseudomonadota</taxon>
        <taxon>Alphaproteobacteria</taxon>
        <taxon>Hyphomicrobiales</taxon>
        <taxon>Methylobacteriaceae</taxon>
        <taxon>Enterovirga</taxon>
    </lineage>
</organism>
<evidence type="ECO:0000256" key="2">
    <source>
        <dbReference type="ARBA" id="ARBA00022525"/>
    </source>
</evidence>
<dbReference type="PANTHER" id="PTHR38340:SF1">
    <property type="entry name" value="S-LAYER PROTEIN"/>
    <property type="match status" value="1"/>
</dbReference>